<evidence type="ECO:0000256" key="1">
    <source>
        <dbReference type="SAM" id="SignalP"/>
    </source>
</evidence>
<feature type="signal peptide" evidence="1">
    <location>
        <begin position="1"/>
        <end position="20"/>
    </location>
</feature>
<feature type="chain" id="PRO_5024941592" description="Dockerin type 1" evidence="1">
    <location>
        <begin position="21"/>
        <end position="401"/>
    </location>
</feature>
<name>A0A5N5WNJ4_9EURO</name>
<evidence type="ECO:0000313" key="2">
    <source>
        <dbReference type="EMBL" id="KAB8070118.1"/>
    </source>
</evidence>
<keyword evidence="3" id="KW-1185">Reference proteome</keyword>
<dbReference type="EMBL" id="ML732314">
    <property type="protein sequence ID" value="KAB8070118.1"/>
    <property type="molecule type" value="Genomic_DNA"/>
</dbReference>
<evidence type="ECO:0008006" key="4">
    <source>
        <dbReference type="Google" id="ProtNLM"/>
    </source>
</evidence>
<reference evidence="2 3" key="1">
    <citation type="submission" date="2019-04" db="EMBL/GenBank/DDBJ databases">
        <title>Friends and foes A comparative genomics study of 23 Aspergillus species from section Flavi.</title>
        <authorList>
            <consortium name="DOE Joint Genome Institute"/>
            <person name="Kjaerbolling I."/>
            <person name="Vesth T."/>
            <person name="Frisvad J.C."/>
            <person name="Nybo J.L."/>
            <person name="Theobald S."/>
            <person name="Kildgaard S."/>
            <person name="Isbrandt T."/>
            <person name="Kuo A."/>
            <person name="Sato A."/>
            <person name="Lyhne E.K."/>
            <person name="Kogle M.E."/>
            <person name="Wiebenga A."/>
            <person name="Kun R.S."/>
            <person name="Lubbers R.J."/>
            <person name="Makela M.R."/>
            <person name="Barry K."/>
            <person name="Chovatia M."/>
            <person name="Clum A."/>
            <person name="Daum C."/>
            <person name="Haridas S."/>
            <person name="He G."/>
            <person name="LaButti K."/>
            <person name="Lipzen A."/>
            <person name="Mondo S."/>
            <person name="Riley R."/>
            <person name="Salamov A."/>
            <person name="Simmons B.A."/>
            <person name="Magnuson J.K."/>
            <person name="Henrissat B."/>
            <person name="Mortensen U.H."/>
            <person name="Larsen T.O."/>
            <person name="Devries R.P."/>
            <person name="Grigoriev I.V."/>
            <person name="Machida M."/>
            <person name="Baker S.E."/>
            <person name="Andersen M.R."/>
        </authorList>
    </citation>
    <scope>NUCLEOTIDE SEQUENCE [LARGE SCALE GENOMIC DNA]</scope>
    <source>
        <strain evidence="2 3">CBS 151.66</strain>
    </source>
</reference>
<dbReference type="AlphaFoldDB" id="A0A5N5WNJ4"/>
<proteinExistence type="predicted"/>
<sequence length="401" mass="43462">MVFNKRILALLPLAVASTSAALQTATAFTANPNIGPGGQSYVDSDHFRLYSSTTSDANTVLSMLEVAYNCFVDDLEYTSTAISYNAESTNGVTLYKENIYPVDNLGSAAGVLKTDPDAGLSWLEMIPSSLADPRVTVHEYGHALTYHSRTWVDQTATGSWSKHNQATGDSMIELNKVIGDSFQVIVDATTGIGNYYQAWPFFTYITSNPDNYKGLGSDTVRQLFLQYRKGSNETPLHTLARASTSASVPEIVGRYWARMAYLDIGHSVAQTAFFEQRSNFNYANVDAQGNGVYVVKSARKPQYMGANIIPLKTSGVSNVQVSITCQGEYSATLAIRSTESGVVRYVQLENGRGSASVAGNEEASLVIANTPSTLYQYDGFKLSDEVRQGLDYSVQISGATA</sequence>
<evidence type="ECO:0000313" key="3">
    <source>
        <dbReference type="Proteomes" id="UP000326565"/>
    </source>
</evidence>
<accession>A0A5N5WNJ4</accession>
<organism evidence="2 3">
    <name type="scientific">Aspergillus leporis</name>
    <dbReference type="NCBI Taxonomy" id="41062"/>
    <lineage>
        <taxon>Eukaryota</taxon>
        <taxon>Fungi</taxon>
        <taxon>Dikarya</taxon>
        <taxon>Ascomycota</taxon>
        <taxon>Pezizomycotina</taxon>
        <taxon>Eurotiomycetes</taxon>
        <taxon>Eurotiomycetidae</taxon>
        <taxon>Eurotiales</taxon>
        <taxon>Aspergillaceae</taxon>
        <taxon>Aspergillus</taxon>
        <taxon>Aspergillus subgen. Circumdati</taxon>
    </lineage>
</organism>
<dbReference type="InterPro" id="IPR045690">
    <property type="entry name" value="DUF6055"/>
</dbReference>
<keyword evidence="1" id="KW-0732">Signal</keyword>
<dbReference type="OrthoDB" id="5319191at2759"/>
<gene>
    <name evidence="2" type="ORF">BDV29DRAFT_160792</name>
</gene>
<dbReference type="Pfam" id="PF19527">
    <property type="entry name" value="DUF6055"/>
    <property type="match status" value="1"/>
</dbReference>
<dbReference type="Proteomes" id="UP000326565">
    <property type="component" value="Unassembled WGS sequence"/>
</dbReference>
<protein>
    <recommendedName>
        <fullName evidence="4">Dockerin type 1</fullName>
    </recommendedName>
</protein>